<keyword evidence="2" id="KW-0812">Transmembrane</keyword>
<keyword evidence="2" id="KW-0472">Membrane</keyword>
<dbReference type="InterPro" id="IPR019734">
    <property type="entry name" value="TPR_rpt"/>
</dbReference>
<dbReference type="InterPro" id="IPR011990">
    <property type="entry name" value="TPR-like_helical_dom_sf"/>
</dbReference>
<dbReference type="PROSITE" id="PS50005">
    <property type="entry name" value="TPR"/>
    <property type="match status" value="1"/>
</dbReference>
<keyword evidence="2" id="KW-1133">Transmembrane helix</keyword>
<name>A0A523UQ25_UNCAE</name>
<gene>
    <name evidence="3" type="ORF">E3J59_04905</name>
</gene>
<evidence type="ECO:0000256" key="1">
    <source>
        <dbReference type="PROSITE-ProRule" id="PRU00339"/>
    </source>
</evidence>
<protein>
    <submittedName>
        <fullName evidence="3">Tetratricopeptide repeat protein</fullName>
    </submittedName>
</protein>
<evidence type="ECO:0000313" key="3">
    <source>
        <dbReference type="EMBL" id="TET44634.1"/>
    </source>
</evidence>
<dbReference type="AlphaFoldDB" id="A0A523UQ25"/>
<dbReference type="SMART" id="SM00028">
    <property type="entry name" value="TPR"/>
    <property type="match status" value="3"/>
</dbReference>
<sequence length="221" mass="26588">MKRDWKQRWFKLLKIDRKKFFFFVLLGAGIITFFLILSFFSYRINQKAQADFELATSHYRKAQNSQEEKRREEYEEAKSLYNDILVRFLLRDKKKVLFYLGSSLYYLEEYREAARIFQRFVDRYGRDYFSPWVEIRLAASYEEIGEFQKAIKVYQLTLREHPESALAPQGNLGIARCRELQAKWQEAQKAYQELISRYPLSPEKEIAEARIQWIKVKGQGS</sequence>
<comment type="caution">
    <text evidence="3">The sequence shown here is derived from an EMBL/GenBank/DDBJ whole genome shotgun (WGS) entry which is preliminary data.</text>
</comment>
<reference evidence="3 4" key="1">
    <citation type="submission" date="2019-03" db="EMBL/GenBank/DDBJ databases">
        <title>Metabolic potential of uncultured bacteria and archaea associated with petroleum seepage in deep-sea sediments.</title>
        <authorList>
            <person name="Dong X."/>
            <person name="Hubert C."/>
        </authorList>
    </citation>
    <scope>NUCLEOTIDE SEQUENCE [LARGE SCALE GENOMIC DNA]</scope>
    <source>
        <strain evidence="3">E29_bin78</strain>
    </source>
</reference>
<dbReference type="Proteomes" id="UP000320679">
    <property type="component" value="Unassembled WGS sequence"/>
</dbReference>
<dbReference type="Pfam" id="PF13174">
    <property type="entry name" value="TPR_6"/>
    <property type="match status" value="1"/>
</dbReference>
<keyword evidence="1" id="KW-0802">TPR repeat</keyword>
<feature type="transmembrane region" description="Helical" evidence="2">
    <location>
        <begin position="20"/>
        <end position="42"/>
    </location>
</feature>
<evidence type="ECO:0000313" key="4">
    <source>
        <dbReference type="Proteomes" id="UP000320679"/>
    </source>
</evidence>
<organism evidence="3 4">
    <name type="scientific">Aerophobetes bacterium</name>
    <dbReference type="NCBI Taxonomy" id="2030807"/>
    <lineage>
        <taxon>Bacteria</taxon>
        <taxon>Candidatus Aerophobota</taxon>
    </lineage>
</organism>
<dbReference type="EMBL" id="SOJK01000206">
    <property type="protein sequence ID" value="TET44634.1"/>
    <property type="molecule type" value="Genomic_DNA"/>
</dbReference>
<proteinExistence type="predicted"/>
<evidence type="ECO:0000256" key="2">
    <source>
        <dbReference type="SAM" id="Phobius"/>
    </source>
</evidence>
<dbReference type="Gene3D" id="1.25.40.10">
    <property type="entry name" value="Tetratricopeptide repeat domain"/>
    <property type="match status" value="1"/>
</dbReference>
<dbReference type="SUPFAM" id="SSF48452">
    <property type="entry name" value="TPR-like"/>
    <property type="match status" value="1"/>
</dbReference>
<feature type="repeat" description="TPR" evidence="1">
    <location>
        <begin position="131"/>
        <end position="164"/>
    </location>
</feature>
<dbReference type="Pfam" id="PF13432">
    <property type="entry name" value="TPR_16"/>
    <property type="match status" value="1"/>
</dbReference>
<accession>A0A523UQ25</accession>